<keyword evidence="5 7" id="KW-1133">Transmembrane helix</keyword>
<keyword evidence="6 7" id="KW-0472">Membrane</keyword>
<proteinExistence type="inferred from homology"/>
<feature type="transmembrane region" description="Helical" evidence="7">
    <location>
        <begin position="185"/>
        <end position="207"/>
    </location>
</feature>
<evidence type="ECO:0000256" key="5">
    <source>
        <dbReference type="ARBA" id="ARBA00022989"/>
    </source>
</evidence>
<comment type="caution">
    <text evidence="9">The sequence shown here is derived from an EMBL/GenBank/DDBJ whole genome shotgun (WGS) entry which is preliminary data.</text>
</comment>
<feature type="transmembrane region" description="Helical" evidence="7">
    <location>
        <begin position="12"/>
        <end position="32"/>
    </location>
</feature>
<dbReference type="Gene3D" id="1.10.3720.10">
    <property type="entry name" value="MetI-like"/>
    <property type="match status" value="1"/>
</dbReference>
<feature type="transmembrane region" description="Helical" evidence="7">
    <location>
        <begin position="244"/>
        <end position="265"/>
    </location>
</feature>
<evidence type="ECO:0000256" key="4">
    <source>
        <dbReference type="ARBA" id="ARBA00022692"/>
    </source>
</evidence>
<dbReference type="EMBL" id="DTFI01000064">
    <property type="protein sequence ID" value="HGI43180.1"/>
    <property type="molecule type" value="Genomic_DNA"/>
</dbReference>
<dbReference type="CDD" id="cd06261">
    <property type="entry name" value="TM_PBP2"/>
    <property type="match status" value="1"/>
</dbReference>
<keyword evidence="4 7" id="KW-0812">Transmembrane</keyword>
<evidence type="ECO:0000256" key="7">
    <source>
        <dbReference type="RuleBase" id="RU363032"/>
    </source>
</evidence>
<evidence type="ECO:0000256" key="1">
    <source>
        <dbReference type="ARBA" id="ARBA00004651"/>
    </source>
</evidence>
<evidence type="ECO:0000259" key="8">
    <source>
        <dbReference type="PROSITE" id="PS50928"/>
    </source>
</evidence>
<feature type="transmembrane region" description="Helical" evidence="7">
    <location>
        <begin position="144"/>
        <end position="164"/>
    </location>
</feature>
<reference evidence="9" key="1">
    <citation type="journal article" date="2020" name="mSystems">
        <title>Genome- and Community-Level Interaction Insights into Carbon Utilization and Element Cycling Functions of Hydrothermarchaeota in Hydrothermal Sediment.</title>
        <authorList>
            <person name="Zhou Z."/>
            <person name="Liu Y."/>
            <person name="Xu W."/>
            <person name="Pan J."/>
            <person name="Luo Z.H."/>
            <person name="Li M."/>
        </authorList>
    </citation>
    <scope>NUCLEOTIDE SEQUENCE [LARGE SCALE GENOMIC DNA]</scope>
    <source>
        <strain evidence="9">SpSt-735</strain>
    </source>
</reference>
<dbReference type="AlphaFoldDB" id="A0A7C4F9F0"/>
<dbReference type="GO" id="GO:0055085">
    <property type="term" value="P:transmembrane transport"/>
    <property type="evidence" value="ECO:0007669"/>
    <property type="project" value="InterPro"/>
</dbReference>
<keyword evidence="3" id="KW-1003">Cell membrane</keyword>
<dbReference type="GO" id="GO:0005886">
    <property type="term" value="C:plasma membrane"/>
    <property type="evidence" value="ECO:0007669"/>
    <property type="project" value="UniProtKB-SubCell"/>
</dbReference>
<evidence type="ECO:0000256" key="3">
    <source>
        <dbReference type="ARBA" id="ARBA00022475"/>
    </source>
</evidence>
<comment type="subcellular location">
    <subcellularLocation>
        <location evidence="1 7">Cell membrane</location>
        <topology evidence="1 7">Multi-pass membrane protein</topology>
    </subcellularLocation>
</comment>
<keyword evidence="2 7" id="KW-0813">Transport</keyword>
<evidence type="ECO:0000256" key="2">
    <source>
        <dbReference type="ARBA" id="ARBA00022448"/>
    </source>
</evidence>
<dbReference type="PANTHER" id="PTHR43744">
    <property type="entry name" value="ABC TRANSPORTER PERMEASE PROTEIN MG189-RELATED-RELATED"/>
    <property type="match status" value="1"/>
</dbReference>
<sequence>MIRGEEERRVVYLAVAYTLAVVLAVIYLMPFLRSIVASFMTWSQASAYPPEWVPNPFTLENYMKLFRLSLFPRWILNTALVSGLVVAFNLVTCSMAGYAFAVLRFPRKDLLFSALLTLLMVPPFVTLIPNFILITKLGLVDNLIGLAFLGSASVSGVYLMRQYYLSLGKELFEAARIDGADPLKSYLYVALPLSKPALGALAIYQFLGSWNAFLGPLVFLRSVENFTLPVGLNFAFTRSLWTEYTPIIAGSLVASAPTIILYVLLNKYMIRGTVVAARKG</sequence>
<evidence type="ECO:0000256" key="6">
    <source>
        <dbReference type="ARBA" id="ARBA00023136"/>
    </source>
</evidence>
<dbReference type="InterPro" id="IPR035906">
    <property type="entry name" value="MetI-like_sf"/>
</dbReference>
<dbReference type="PANTHER" id="PTHR43744:SF12">
    <property type="entry name" value="ABC TRANSPORTER PERMEASE PROTEIN MG189-RELATED"/>
    <property type="match status" value="1"/>
</dbReference>
<dbReference type="Pfam" id="PF00528">
    <property type="entry name" value="BPD_transp_1"/>
    <property type="match status" value="1"/>
</dbReference>
<dbReference type="InterPro" id="IPR000515">
    <property type="entry name" value="MetI-like"/>
</dbReference>
<comment type="similarity">
    <text evidence="7">Belongs to the binding-protein-dependent transport system permease family.</text>
</comment>
<feature type="transmembrane region" description="Helical" evidence="7">
    <location>
        <begin position="74"/>
        <end position="103"/>
    </location>
</feature>
<dbReference type="PROSITE" id="PS50928">
    <property type="entry name" value="ABC_TM1"/>
    <property type="match status" value="1"/>
</dbReference>
<protein>
    <submittedName>
        <fullName evidence="9">Carbohydrate ABC transporter permease</fullName>
    </submittedName>
</protein>
<feature type="transmembrane region" description="Helical" evidence="7">
    <location>
        <begin position="110"/>
        <end position="132"/>
    </location>
</feature>
<feature type="domain" description="ABC transmembrane type-1" evidence="8">
    <location>
        <begin position="75"/>
        <end position="265"/>
    </location>
</feature>
<accession>A0A7C4F9F0</accession>
<organism evidence="9">
    <name type="scientific">Thermofilum pendens</name>
    <dbReference type="NCBI Taxonomy" id="2269"/>
    <lineage>
        <taxon>Archaea</taxon>
        <taxon>Thermoproteota</taxon>
        <taxon>Thermoprotei</taxon>
        <taxon>Thermofilales</taxon>
        <taxon>Thermofilaceae</taxon>
        <taxon>Thermofilum</taxon>
    </lineage>
</organism>
<name>A0A7C4F9F0_THEPE</name>
<dbReference type="SUPFAM" id="SSF161098">
    <property type="entry name" value="MetI-like"/>
    <property type="match status" value="1"/>
</dbReference>
<gene>
    <name evidence="9" type="ORF">ENV17_02185</name>
</gene>
<evidence type="ECO:0000313" key="9">
    <source>
        <dbReference type="EMBL" id="HGI43180.1"/>
    </source>
</evidence>